<evidence type="ECO:0000313" key="13">
    <source>
        <dbReference type="RefSeq" id="XP_055881611.1"/>
    </source>
</evidence>
<dbReference type="RefSeq" id="XP_055881601.1">
    <property type="nucleotide sequence ID" value="XM_056025626.1"/>
</dbReference>
<dbReference type="InterPro" id="IPR027417">
    <property type="entry name" value="P-loop_NTPase"/>
</dbReference>
<dbReference type="OrthoDB" id="2325716at2759"/>
<dbReference type="RefSeq" id="XP_055881609.1">
    <property type="nucleotide sequence ID" value="XM_056025634.1"/>
</dbReference>
<evidence type="ECO:0000313" key="5">
    <source>
        <dbReference type="RefSeq" id="XP_055881602.1"/>
    </source>
</evidence>
<dbReference type="InterPro" id="IPR051191">
    <property type="entry name" value="DCAF12"/>
</dbReference>
<dbReference type="RefSeq" id="XP_055881612.1">
    <property type="nucleotide sequence ID" value="XM_056025637.1"/>
</dbReference>
<organism evidence="3 9">
    <name type="scientific">Biomphalaria glabrata</name>
    <name type="common">Bloodfluke planorb</name>
    <name type="synonym">Freshwater snail</name>
    <dbReference type="NCBI Taxonomy" id="6526"/>
    <lineage>
        <taxon>Eukaryota</taxon>
        <taxon>Metazoa</taxon>
        <taxon>Spiralia</taxon>
        <taxon>Lophotrochozoa</taxon>
        <taxon>Mollusca</taxon>
        <taxon>Gastropoda</taxon>
        <taxon>Heterobranchia</taxon>
        <taxon>Euthyneura</taxon>
        <taxon>Panpulmonata</taxon>
        <taxon>Hygrophila</taxon>
        <taxon>Lymnaeoidea</taxon>
        <taxon>Planorbidae</taxon>
        <taxon>Biomphalaria</taxon>
    </lineage>
</organism>
<dbReference type="RefSeq" id="XP_055881603.1">
    <property type="nucleotide sequence ID" value="XM_056025628.1"/>
</dbReference>
<dbReference type="InterPro" id="IPR011990">
    <property type="entry name" value="TPR-like_helical_dom_sf"/>
</dbReference>
<keyword evidence="3" id="KW-1185">Reference proteome</keyword>
<dbReference type="RefSeq" id="XP_055881611.1">
    <property type="nucleotide sequence ID" value="XM_056025636.1"/>
</dbReference>
<evidence type="ECO:0000313" key="10">
    <source>
        <dbReference type="RefSeq" id="XP_055881608.1"/>
    </source>
</evidence>
<dbReference type="OMA" id="QIHPNTI"/>
<evidence type="ECO:0000313" key="4">
    <source>
        <dbReference type="RefSeq" id="XP_055881601.1"/>
    </source>
</evidence>
<evidence type="ECO:0000313" key="14">
    <source>
        <dbReference type="RefSeq" id="XP_055881612.1"/>
    </source>
</evidence>
<dbReference type="RefSeq" id="XP_055881602.1">
    <property type="nucleotide sequence ID" value="XM_056025627.1"/>
</dbReference>
<dbReference type="GO" id="GO:0080008">
    <property type="term" value="C:Cul4-RING E3 ubiquitin ligase complex"/>
    <property type="evidence" value="ECO:0007669"/>
    <property type="project" value="TreeGrafter"/>
</dbReference>
<keyword evidence="1" id="KW-0677">Repeat</keyword>
<dbReference type="RefSeq" id="XP_055881608.1">
    <property type="nucleotide sequence ID" value="XM_056025633.1"/>
</dbReference>
<evidence type="ECO:0000313" key="12">
    <source>
        <dbReference type="RefSeq" id="XP_055881610.1"/>
    </source>
</evidence>
<evidence type="ECO:0000313" key="8">
    <source>
        <dbReference type="RefSeq" id="XP_055881606.1"/>
    </source>
</evidence>
<gene>
    <name evidence="4 5 6 7 8 9 10 11 12 13 14" type="primary">LOC106068067</name>
</gene>
<sequence>MLNSQDFQYHKPVTPYICSTPLDFLNEKKHLSECIYPELSKACKARGSYFKPTNLLWEPGAQNLVKGLYLKTQLDAINRCSPFFIGLLGETYGPFRDESRELLTEFETSSININHLHWLDKNIMLAAAGGHPWVLDKDHQYCSLTELEITFGTMRYEDHYVTLYYRTSDHLDDKLLNAKLAEKDSLMNIYLAESEHAKNKINKLKQRLVNKGVPIKYFRTCEELGQMVLEDWLQILNILVPSLKHDGYMFETKQHKEWLAQECFSNCHVENFVASEELEHVFQQLTDFVLNSGEHKTDLNKNIVLHSSLVSSNENKRFSQTESNTNVILLVGERGIGKSTLVAQWLKLLKDEGSNTFVVSHFVSASCHSSSIKNFIRQSIRKLRSHFMESDNKSKFCQEIESDHTNQNFIYLCESFSAALALGPSVIVLDGIDELGSDADKSIPMVKSCCWLPVNIPSTCKFVLTTTPSDISYYNLSQRTDVRIIKCPNTLKDSQIISKMLKRHLNQIPHLLQGEKTLNNLINLKIMQTALNFQLVASEVKNYRCYSSLSFLIDSCAEMSSLSTFWNACLKNWIEDISWTLAKPSPQALVLEKQFESQGWVVDALCLLAASRNGLFEHQIVSLLEMIGYRNDSEITSYDWLQFRLSTDGTLLESLDGRLIFSHQSIREIVECSLFNVIPPMASGSDSIHHEEVVGKSRPYHCFLADYFLQQPLDIQVMEELPWQHMKLRKCSELSKILTNFSLLDKFMKCETPLWEEDLHLYWSVCHKAGIIAGSEYMQTFKAVCKKKLTTKSLTEAADEIVDFQDEMFLPSIHPKISMSCLNIVSIGWYIANYLHNSGSKDHCLELLELIIMLIKECPCLTSELQLYLCHCYYTFGTFYQISRDFDLAETNYKLFQLALIEADNMDKESRHQSDISYLKTLLLCCLSNIHIVHYKLLAAEELLLEARESLKKEPYSYLLKSTILFNLALIRGTDKDYNQAESLLRQSAKLRIQWFGDGHNLVANVQTALAMVLACPGNVKGFDIQQAEVLLRRALLVFERSFSSTHYLVSGVLHYLGLVLSENKNPQCQMEAQKYLQKSLDISLIEIGDKDLDVTFKKPKERFLNVASGEYDLGYSLFHHNRPPHWKLPSVDIFQLIAGSHIQGALKWNIPSHAWIPGRHKLQSGNRQALLSSKQKHATGKSSSKKTLLAASFRPSPVALSSYIKRADRLNETSNCLLPERASSVKMDFLEDDLATSSRKRQLITVNLLQDTETDDEMVAKDITTAETYRIKNDKKSVRIRSADAPRKLFQRYGGSQMAGSKTITTRNLWSGQSSRTCSSSGSHYFHCSLQGCHDITLSNTNSIAGPHSDLSSLLGQPPCPRPVTKNIYHHSAWYHVPGRYLTPPESFVKKRMQKTDNAKDIEAFIHVKSQWLNKSKVN</sequence>
<dbReference type="RefSeq" id="XP_055881610.1">
    <property type="nucleotide sequence ID" value="XM_056025635.1"/>
</dbReference>
<evidence type="ECO:0000313" key="9">
    <source>
        <dbReference type="RefSeq" id="XP_055881607.1"/>
    </source>
</evidence>
<accession>A0A9W3A2P1</accession>
<evidence type="ECO:0000256" key="1">
    <source>
        <dbReference type="ARBA" id="ARBA00022737"/>
    </source>
</evidence>
<dbReference type="RefSeq" id="XP_055881605.1">
    <property type="nucleotide sequence ID" value="XM_056025630.1"/>
</dbReference>
<proteinExistence type="predicted"/>
<name>A0A9W3A2P1_BIOGL</name>
<protein>
    <submittedName>
        <fullName evidence="4 5">Tetratricopeptide repeat protein 41-like isoform X1</fullName>
    </submittedName>
</protein>
<dbReference type="InterPro" id="IPR056884">
    <property type="entry name" value="NPHP3-like_N"/>
</dbReference>
<evidence type="ECO:0000313" key="7">
    <source>
        <dbReference type="RefSeq" id="XP_055881605.1"/>
    </source>
</evidence>
<evidence type="ECO:0000313" key="3">
    <source>
        <dbReference type="Proteomes" id="UP001165740"/>
    </source>
</evidence>
<dbReference type="GeneID" id="106068067"/>
<evidence type="ECO:0000313" key="6">
    <source>
        <dbReference type="RefSeq" id="XP_055881603.1"/>
    </source>
</evidence>
<dbReference type="SUPFAM" id="SSF52540">
    <property type="entry name" value="P-loop containing nucleoside triphosphate hydrolases"/>
    <property type="match status" value="1"/>
</dbReference>
<evidence type="ECO:0000313" key="11">
    <source>
        <dbReference type="RefSeq" id="XP_055881609.1"/>
    </source>
</evidence>
<dbReference type="Pfam" id="PF24883">
    <property type="entry name" value="NPHP3_N"/>
    <property type="match status" value="1"/>
</dbReference>
<dbReference type="RefSeq" id="XP_055881607.1">
    <property type="nucleotide sequence ID" value="XM_056025632.1"/>
</dbReference>
<evidence type="ECO:0000259" key="2">
    <source>
        <dbReference type="Pfam" id="PF24883"/>
    </source>
</evidence>
<dbReference type="SUPFAM" id="SSF48452">
    <property type="entry name" value="TPR-like"/>
    <property type="match status" value="1"/>
</dbReference>
<reference evidence="4 5" key="1">
    <citation type="submission" date="2025-04" db="UniProtKB">
        <authorList>
            <consortium name="RefSeq"/>
        </authorList>
    </citation>
    <scope>IDENTIFICATION</scope>
</reference>
<dbReference type="Gene3D" id="3.40.50.300">
    <property type="entry name" value="P-loop containing nucleotide triphosphate hydrolases"/>
    <property type="match status" value="1"/>
</dbReference>
<dbReference type="PANTHER" id="PTHR19860">
    <property type="entry name" value="DDB1- AND CUL4-ASSOCIATED FACTOR 12-RELATED"/>
    <property type="match status" value="1"/>
</dbReference>
<dbReference type="Proteomes" id="UP001165740">
    <property type="component" value="Chromosome 4"/>
</dbReference>
<feature type="domain" description="Nephrocystin 3-like N-terminal" evidence="2">
    <location>
        <begin position="310"/>
        <end position="448"/>
    </location>
</feature>
<dbReference type="PANTHER" id="PTHR19860:SF18">
    <property type="entry name" value="DUF4062 DOMAIN-CONTAINING PROTEIN"/>
    <property type="match status" value="1"/>
</dbReference>
<dbReference type="Gene3D" id="1.25.40.10">
    <property type="entry name" value="Tetratricopeptide repeat domain"/>
    <property type="match status" value="1"/>
</dbReference>
<dbReference type="RefSeq" id="XP_055881606.1">
    <property type="nucleotide sequence ID" value="XM_056025631.1"/>
</dbReference>